<evidence type="ECO:0000313" key="2">
    <source>
        <dbReference type="EMBL" id="GCC50614.1"/>
    </source>
</evidence>
<dbReference type="AlphaFoldDB" id="A0A401U6M7"/>
<protein>
    <submittedName>
        <fullName evidence="2">Aldo/keto reductase</fullName>
    </submittedName>
</protein>
<name>A0A401U6M7_9BACT</name>
<dbReference type="InterPro" id="IPR053135">
    <property type="entry name" value="AKR2_Oxidoreductase"/>
</dbReference>
<reference evidence="2 3" key="1">
    <citation type="submission" date="2018-11" db="EMBL/GenBank/DDBJ databases">
        <title>Chryseotalea sanarue gen. nov., sp., nov., a member of the family Cytophagaceae, isolated from a brackish lake in Hamamatsu Japan.</title>
        <authorList>
            <person name="Maejima Y."/>
            <person name="Iino T."/>
            <person name="Muraguchi Y."/>
            <person name="Fukuda K."/>
            <person name="Ohkuma M."/>
            <person name="Moriuchi R."/>
            <person name="Dohra H."/>
            <person name="Kimbara K."/>
            <person name="Shintani M."/>
        </authorList>
    </citation>
    <scope>NUCLEOTIDE SEQUENCE [LARGE SCALE GENOMIC DNA]</scope>
    <source>
        <strain evidence="2 3">Ys</strain>
    </source>
</reference>
<gene>
    <name evidence="2" type="ORF">SanaruYs_08290</name>
</gene>
<comment type="caution">
    <text evidence="2">The sequence shown here is derived from an EMBL/GenBank/DDBJ whole genome shotgun (WGS) entry which is preliminary data.</text>
</comment>
<dbReference type="Gene3D" id="3.20.20.100">
    <property type="entry name" value="NADP-dependent oxidoreductase domain"/>
    <property type="match status" value="1"/>
</dbReference>
<dbReference type="Pfam" id="PF00248">
    <property type="entry name" value="Aldo_ket_red"/>
    <property type="match status" value="1"/>
</dbReference>
<feature type="domain" description="NADP-dependent oxidoreductase" evidence="1">
    <location>
        <begin position="8"/>
        <end position="259"/>
    </location>
</feature>
<dbReference type="PANTHER" id="PTHR43312">
    <property type="entry name" value="D-THREO-ALDOSE 1-DEHYDROGENASE"/>
    <property type="match status" value="1"/>
</dbReference>
<dbReference type="InterPro" id="IPR036812">
    <property type="entry name" value="NAD(P)_OxRdtase_dom_sf"/>
</dbReference>
<dbReference type="InterPro" id="IPR023210">
    <property type="entry name" value="NADP_OxRdtase_dom"/>
</dbReference>
<dbReference type="CDD" id="cd19097">
    <property type="entry name" value="AKR_unchar"/>
    <property type="match status" value="1"/>
</dbReference>
<accession>A0A401U6M7</accession>
<evidence type="ECO:0000259" key="1">
    <source>
        <dbReference type="Pfam" id="PF00248"/>
    </source>
</evidence>
<dbReference type="SUPFAM" id="SSF51430">
    <property type="entry name" value="NAD(P)-linked oxidoreductase"/>
    <property type="match status" value="1"/>
</dbReference>
<proteinExistence type="predicted"/>
<dbReference type="OrthoDB" id="9773828at2"/>
<dbReference type="PANTHER" id="PTHR43312:SF1">
    <property type="entry name" value="NADP-DEPENDENT OXIDOREDUCTASE DOMAIN-CONTAINING PROTEIN"/>
    <property type="match status" value="1"/>
</dbReference>
<keyword evidence="3" id="KW-1185">Reference proteome</keyword>
<dbReference type="RefSeq" id="WP_127121229.1">
    <property type="nucleotide sequence ID" value="NZ_BHXQ01000001.1"/>
</dbReference>
<evidence type="ECO:0000313" key="3">
    <source>
        <dbReference type="Proteomes" id="UP000288227"/>
    </source>
</evidence>
<organism evidence="2 3">
    <name type="scientific">Chryseotalea sanaruensis</name>
    <dbReference type="NCBI Taxonomy" id="2482724"/>
    <lineage>
        <taxon>Bacteria</taxon>
        <taxon>Pseudomonadati</taxon>
        <taxon>Bacteroidota</taxon>
        <taxon>Cytophagia</taxon>
        <taxon>Cytophagales</taxon>
        <taxon>Chryseotaleaceae</taxon>
        <taxon>Chryseotalea</taxon>
    </lineage>
</organism>
<dbReference type="Proteomes" id="UP000288227">
    <property type="component" value="Unassembled WGS sequence"/>
</dbReference>
<dbReference type="EMBL" id="BHXQ01000001">
    <property type="protein sequence ID" value="GCC50614.1"/>
    <property type="molecule type" value="Genomic_DNA"/>
</dbReference>
<sequence>MSANINHRIALGTVQFGLDYGISNAKGKTSLREVTEILDFARDQQITLLDTAAAYGNSEEVIGQCTGADFQLVSKFIDAGDRKAVRTSLLTSLEKLKRQSLYAYLAHHANSLIEHPVYWEELLQLREDKLVKKIGYSLYTPAELEKLFQLNMIPDLIQIPFSLLDQRFAQYFKLLKERSVEIHVRSAFLQGLLLMDSKDLGAFFNPVKPVIEKLTVQFPSIEERAAALLLFCLQHAAIDKVVMGVNTKVQLERNLTSLLKGAAVDKDFEIGEISEAILMPNQWPK</sequence>